<proteinExistence type="predicted"/>
<gene>
    <name evidence="1" type="ORF">DF168_02187</name>
</gene>
<dbReference type="KEGG" id="mtar:DF168_02187"/>
<reference evidence="1 2" key="1">
    <citation type="submission" date="2018-06" db="EMBL/GenBank/DDBJ databases">
        <title>Draft Genome Sequence of a Novel Marine Bacterium Related to the Verrucomicrobia.</title>
        <authorList>
            <person name="Vosseberg J."/>
            <person name="Martijn J."/>
            <person name="Ettema T.J.G."/>
        </authorList>
    </citation>
    <scope>NUCLEOTIDE SEQUENCE [LARGE SCALE GENOMIC DNA]</scope>
    <source>
        <strain evidence="1">TARA_B100001123</strain>
    </source>
</reference>
<dbReference type="Gene3D" id="2.60.120.620">
    <property type="entry name" value="q2cbj1_9rhob like domain"/>
    <property type="match status" value="1"/>
</dbReference>
<protein>
    <recommendedName>
        <fullName evidence="3">Phytanoyl-CoA dioxygenase family protein</fullName>
    </recommendedName>
</protein>
<dbReference type="EMBL" id="CP029803">
    <property type="protein sequence ID" value="AWT60962.1"/>
    <property type="molecule type" value="Genomic_DNA"/>
</dbReference>
<evidence type="ECO:0008006" key="3">
    <source>
        <dbReference type="Google" id="ProtNLM"/>
    </source>
</evidence>
<dbReference type="SUPFAM" id="SSF51197">
    <property type="entry name" value="Clavaminate synthase-like"/>
    <property type="match status" value="1"/>
</dbReference>
<accession>A0A2Z4AS45</accession>
<evidence type="ECO:0000313" key="1">
    <source>
        <dbReference type="EMBL" id="AWT60962.1"/>
    </source>
</evidence>
<evidence type="ECO:0000313" key="2">
    <source>
        <dbReference type="Proteomes" id="UP000247465"/>
    </source>
</evidence>
<sequence length="368" mass="41453">MNASDKTSPAFSVTDLLRTEVLDAFDRTAFEQEGYWIWEGILTSTGRQRWTESLKKLQSMNDRVLVDTDWASIDFPSIGLPPPPPEQITPEFLDKCCGGSEQMPQFLRTAECRGYMHNHGLHGPSPSLIARGFESQGIMPEYSPFCYDDFTLEVITAHPQMNKLFSKLLGNRFVLDHCFVLNRASGSGRTWHAHQYRDGSYEVEDPIGTDNSVTRKFLQLQCIRTLCYPEGASPEDGGQLAVIPGAHLYRIPYKWNTSRLDDDDAMENGWLKGKIHPFTGKPLEIAHLTLPPGSMVSFVHHMPHHVGNRNPGLPTRWGLLMAFRTPDPQAAPAKWAESVPFHWVNRMETSGKLSAQARKAFQGDVPIF</sequence>
<dbReference type="Proteomes" id="UP000247465">
    <property type="component" value="Chromosome"/>
</dbReference>
<name>A0A2Z4AS45_9BACT</name>
<dbReference type="AlphaFoldDB" id="A0A2Z4AS45"/>
<organism evidence="1 2">
    <name type="scientific">Candidatus Moanibacter tarae</name>
    <dbReference type="NCBI Taxonomy" id="2200854"/>
    <lineage>
        <taxon>Bacteria</taxon>
        <taxon>Pseudomonadati</taxon>
        <taxon>Verrucomicrobiota</taxon>
        <taxon>Opitutia</taxon>
        <taxon>Puniceicoccales</taxon>
        <taxon>Puniceicoccales incertae sedis</taxon>
        <taxon>Candidatus Moanibacter</taxon>
    </lineage>
</organism>